<feature type="compositionally biased region" description="Polar residues" evidence="1">
    <location>
        <begin position="8"/>
        <end position="23"/>
    </location>
</feature>
<dbReference type="AlphaFoldDB" id="A0A4S8L6G8"/>
<evidence type="ECO:0000313" key="3">
    <source>
        <dbReference type="Proteomes" id="UP000297245"/>
    </source>
</evidence>
<protein>
    <submittedName>
        <fullName evidence="2">Uncharacterized protein</fullName>
    </submittedName>
</protein>
<feature type="compositionally biased region" description="Polar residues" evidence="1">
    <location>
        <begin position="84"/>
        <end position="94"/>
    </location>
</feature>
<organism evidence="2 3">
    <name type="scientific">Dendrothele bispora (strain CBS 962.96)</name>
    <dbReference type="NCBI Taxonomy" id="1314807"/>
    <lineage>
        <taxon>Eukaryota</taxon>
        <taxon>Fungi</taxon>
        <taxon>Dikarya</taxon>
        <taxon>Basidiomycota</taxon>
        <taxon>Agaricomycotina</taxon>
        <taxon>Agaricomycetes</taxon>
        <taxon>Agaricomycetidae</taxon>
        <taxon>Agaricales</taxon>
        <taxon>Agaricales incertae sedis</taxon>
        <taxon>Dendrothele</taxon>
    </lineage>
</organism>
<feature type="region of interest" description="Disordered" evidence="1">
    <location>
        <begin position="144"/>
        <end position="171"/>
    </location>
</feature>
<dbReference type="Proteomes" id="UP000297245">
    <property type="component" value="Unassembled WGS sequence"/>
</dbReference>
<name>A0A4S8L6G8_DENBC</name>
<feature type="compositionally biased region" description="Polar residues" evidence="1">
    <location>
        <begin position="152"/>
        <end position="171"/>
    </location>
</feature>
<accession>A0A4S8L6G8</accession>
<feature type="region of interest" description="Disordered" evidence="1">
    <location>
        <begin position="81"/>
        <end position="100"/>
    </location>
</feature>
<feature type="region of interest" description="Disordered" evidence="1">
    <location>
        <begin position="1"/>
        <end position="27"/>
    </location>
</feature>
<sequence>MSHKPVDSQLQDQQTMPTQNAIESTSTSTTLSTAFMHGASRFVFDGLDTQTVKTSAYELGSSHKPQGRDDFFKDATETLKRMQENSSEPQNQAASAPAETATVSFFSNARDFAGRDMKFRHVEENQFNFSENCNPSLALAIIREANRGKNPQDLNDSQAPQEEPETQSLLR</sequence>
<evidence type="ECO:0000313" key="2">
    <source>
        <dbReference type="EMBL" id="THU84227.1"/>
    </source>
</evidence>
<dbReference type="EMBL" id="ML179613">
    <property type="protein sequence ID" value="THU84227.1"/>
    <property type="molecule type" value="Genomic_DNA"/>
</dbReference>
<proteinExistence type="predicted"/>
<gene>
    <name evidence="2" type="ORF">K435DRAFT_928593</name>
</gene>
<keyword evidence="3" id="KW-1185">Reference proteome</keyword>
<reference evidence="2 3" key="1">
    <citation type="journal article" date="2019" name="Nat. Ecol. Evol.">
        <title>Megaphylogeny resolves global patterns of mushroom evolution.</title>
        <authorList>
            <person name="Varga T."/>
            <person name="Krizsan K."/>
            <person name="Foldi C."/>
            <person name="Dima B."/>
            <person name="Sanchez-Garcia M."/>
            <person name="Sanchez-Ramirez S."/>
            <person name="Szollosi G.J."/>
            <person name="Szarkandi J.G."/>
            <person name="Papp V."/>
            <person name="Albert L."/>
            <person name="Andreopoulos W."/>
            <person name="Angelini C."/>
            <person name="Antonin V."/>
            <person name="Barry K.W."/>
            <person name="Bougher N.L."/>
            <person name="Buchanan P."/>
            <person name="Buyck B."/>
            <person name="Bense V."/>
            <person name="Catcheside P."/>
            <person name="Chovatia M."/>
            <person name="Cooper J."/>
            <person name="Damon W."/>
            <person name="Desjardin D."/>
            <person name="Finy P."/>
            <person name="Geml J."/>
            <person name="Haridas S."/>
            <person name="Hughes K."/>
            <person name="Justo A."/>
            <person name="Karasinski D."/>
            <person name="Kautmanova I."/>
            <person name="Kiss B."/>
            <person name="Kocsube S."/>
            <person name="Kotiranta H."/>
            <person name="LaButti K.M."/>
            <person name="Lechner B.E."/>
            <person name="Liimatainen K."/>
            <person name="Lipzen A."/>
            <person name="Lukacs Z."/>
            <person name="Mihaltcheva S."/>
            <person name="Morgado L.N."/>
            <person name="Niskanen T."/>
            <person name="Noordeloos M.E."/>
            <person name="Ohm R.A."/>
            <person name="Ortiz-Santana B."/>
            <person name="Ovrebo C."/>
            <person name="Racz N."/>
            <person name="Riley R."/>
            <person name="Savchenko A."/>
            <person name="Shiryaev A."/>
            <person name="Soop K."/>
            <person name="Spirin V."/>
            <person name="Szebenyi C."/>
            <person name="Tomsovsky M."/>
            <person name="Tulloss R.E."/>
            <person name="Uehling J."/>
            <person name="Grigoriev I.V."/>
            <person name="Vagvolgyi C."/>
            <person name="Papp T."/>
            <person name="Martin F.M."/>
            <person name="Miettinen O."/>
            <person name="Hibbett D.S."/>
            <person name="Nagy L.G."/>
        </authorList>
    </citation>
    <scope>NUCLEOTIDE SEQUENCE [LARGE SCALE GENOMIC DNA]</scope>
    <source>
        <strain evidence="2 3">CBS 962.96</strain>
    </source>
</reference>
<evidence type="ECO:0000256" key="1">
    <source>
        <dbReference type="SAM" id="MobiDB-lite"/>
    </source>
</evidence>